<dbReference type="GO" id="GO:0008703">
    <property type="term" value="F:5-amino-6-(5-phosphoribosylamino)uracil reductase activity"/>
    <property type="evidence" value="ECO:0007669"/>
    <property type="project" value="InterPro"/>
</dbReference>
<feature type="domain" description="Bacterial bifunctional deaminase-reductase C-terminal" evidence="1">
    <location>
        <begin position="77"/>
        <end position="174"/>
    </location>
</feature>
<accession>A0A0S2M3W8</accession>
<proteinExistence type="predicted"/>
<dbReference type="Pfam" id="PF01872">
    <property type="entry name" value="RibD_C"/>
    <property type="match status" value="1"/>
</dbReference>
<evidence type="ECO:0000313" key="3">
    <source>
        <dbReference type="Proteomes" id="UP000059574"/>
    </source>
</evidence>
<dbReference type="EMBL" id="CP013200">
    <property type="protein sequence ID" value="ALO68302.1"/>
    <property type="molecule type" value="Genomic_DNA"/>
</dbReference>
<dbReference type="PANTHER" id="PTHR38011:SF11">
    <property type="entry name" value="2,5-DIAMINO-6-RIBOSYLAMINO-4(3H)-PYRIMIDINONE 5'-PHOSPHATE REDUCTASE"/>
    <property type="match status" value="1"/>
</dbReference>
<evidence type="ECO:0000259" key="1">
    <source>
        <dbReference type="Pfam" id="PF01872"/>
    </source>
</evidence>
<dbReference type="InterPro" id="IPR002734">
    <property type="entry name" value="RibDG_C"/>
</dbReference>
<organism evidence="2 3">
    <name type="scientific">Arthrobacter alpinus</name>
    <dbReference type="NCBI Taxonomy" id="656366"/>
    <lineage>
        <taxon>Bacteria</taxon>
        <taxon>Bacillati</taxon>
        <taxon>Actinomycetota</taxon>
        <taxon>Actinomycetes</taxon>
        <taxon>Micrococcales</taxon>
        <taxon>Micrococcaceae</taxon>
        <taxon>Arthrobacter</taxon>
    </lineage>
</organism>
<dbReference type="RefSeq" id="WP_062292885.1">
    <property type="nucleotide sequence ID" value="NZ_CP013200.1"/>
</dbReference>
<dbReference type="Proteomes" id="UP000059574">
    <property type="component" value="Chromosome"/>
</dbReference>
<gene>
    <name evidence="2" type="ORF">AS189_03765</name>
</gene>
<dbReference type="PANTHER" id="PTHR38011">
    <property type="entry name" value="DIHYDROFOLATE REDUCTASE FAMILY PROTEIN (AFU_ORTHOLOGUE AFUA_8G06820)"/>
    <property type="match status" value="1"/>
</dbReference>
<dbReference type="GO" id="GO:0009231">
    <property type="term" value="P:riboflavin biosynthetic process"/>
    <property type="evidence" value="ECO:0007669"/>
    <property type="project" value="InterPro"/>
</dbReference>
<evidence type="ECO:0000313" key="2">
    <source>
        <dbReference type="EMBL" id="ALO68302.1"/>
    </source>
</evidence>
<protein>
    <submittedName>
        <fullName evidence="2">Deaminase</fullName>
    </submittedName>
</protein>
<dbReference type="Gene3D" id="3.40.430.10">
    <property type="entry name" value="Dihydrofolate Reductase, subunit A"/>
    <property type="match status" value="1"/>
</dbReference>
<reference evidence="3" key="1">
    <citation type="submission" date="2015-11" db="EMBL/GenBank/DDBJ databases">
        <authorList>
            <person name="Kumar R."/>
            <person name="Singh D."/>
            <person name="Swarnkar M.K."/>
            <person name="Singh A.K."/>
            <person name="Kumar S."/>
        </authorList>
    </citation>
    <scope>NUCLEOTIDE SEQUENCE [LARGE SCALE GENOMIC DNA]</scope>
    <source>
        <strain evidence="3">ERGS4:06</strain>
    </source>
</reference>
<name>A0A0S2M3W8_9MICC</name>
<dbReference type="InterPro" id="IPR050765">
    <property type="entry name" value="Riboflavin_Biosynth_HTPR"/>
</dbReference>
<reference evidence="2 3" key="2">
    <citation type="journal article" date="2016" name="J. Biotechnol.">
        <title>Complete genome sequence of Arthrobacter alpinus ERGS4:06, a yellow pigmented bacterium tolerant to cold and radiations isolated from Sikkim Himalaya.</title>
        <authorList>
            <person name="Kumar R."/>
            <person name="Singh D."/>
            <person name="Swarnkar M.K."/>
            <person name="Singh A.K."/>
            <person name="Kumar S."/>
        </authorList>
    </citation>
    <scope>NUCLEOTIDE SEQUENCE [LARGE SCALE GENOMIC DNA]</scope>
    <source>
        <strain evidence="2 3">ERGS4:06</strain>
    </source>
</reference>
<dbReference type="SUPFAM" id="SSF53597">
    <property type="entry name" value="Dihydrofolate reductase-like"/>
    <property type="match status" value="1"/>
</dbReference>
<sequence>MTKTVYYTASTLNGFLADENHSLDWLFAVDTAGSPDIAAFMDSAGVFVEGSSTYEWVLKAENLLAEPGKWQQYYGRKPTYVFTSRTLPVPDGADVRFVSGDVAGVLEEITAAAGDLDVWVVGGGDLAGQFLDCGALNEIVITFAPAALTSGAPLLPRNVGADSLDLLSAEKQGEFAVLTYGVLARDSGTPNVEAGTP</sequence>
<dbReference type="AlphaFoldDB" id="A0A0S2M3W8"/>
<dbReference type="OrthoDB" id="3427770at2"/>
<dbReference type="InterPro" id="IPR024072">
    <property type="entry name" value="DHFR-like_dom_sf"/>
</dbReference>